<accession>A0A0D8J5Z4</accession>
<dbReference type="RefSeq" id="WP_040909914.1">
    <property type="nucleotide sequence ID" value="NZ_JBBNKJ010000003.1"/>
</dbReference>
<evidence type="ECO:0000313" key="5">
    <source>
        <dbReference type="EMBL" id="KJF41208.1"/>
    </source>
</evidence>
<proteinExistence type="predicted"/>
<dbReference type="EMBL" id="JXXK01000002">
    <property type="protein sequence ID" value="KJF41208.1"/>
    <property type="molecule type" value="Genomic_DNA"/>
</dbReference>
<dbReference type="GO" id="GO:0051536">
    <property type="term" value="F:iron-sulfur cluster binding"/>
    <property type="evidence" value="ECO:0007669"/>
    <property type="project" value="UniProtKB-KW"/>
</dbReference>
<keyword evidence="6" id="KW-1185">Reference proteome</keyword>
<protein>
    <submittedName>
        <fullName evidence="5">Uncharacterized protein</fullName>
    </submittedName>
</protein>
<keyword evidence="1" id="KW-0949">S-adenosyl-L-methionine</keyword>
<evidence type="ECO:0000256" key="1">
    <source>
        <dbReference type="ARBA" id="ARBA00022691"/>
    </source>
</evidence>
<dbReference type="InterPro" id="IPR007197">
    <property type="entry name" value="rSAM"/>
</dbReference>
<evidence type="ECO:0000256" key="4">
    <source>
        <dbReference type="ARBA" id="ARBA00023014"/>
    </source>
</evidence>
<sequence length="159" mass="17833">MQKLKYAGYDIVFQEVPGEISLAINITNCPYHCSECHSSYLANDFGDFVDDDIDKLLDKHSSLITCVCFMGGDQAMDDLKFLLEKVKAQGLKTCVYSGAEDVSIFKTILHLLDYLKIGPYIKTLGGLDSSTTNQKFFRVANGEICDLMNDRFVKKTHPN</sequence>
<name>A0A0D8J5Z4_9FIRM</name>
<dbReference type="GO" id="GO:0046872">
    <property type="term" value="F:metal ion binding"/>
    <property type="evidence" value="ECO:0007669"/>
    <property type="project" value="UniProtKB-KW"/>
</dbReference>
<gene>
    <name evidence="5" type="ORF">TQ39_03140</name>
</gene>
<keyword evidence="2" id="KW-0479">Metal-binding</keyword>
<organism evidence="5 6">
    <name type="scientific">Ruthenibacterium lactatiformans</name>
    <dbReference type="NCBI Taxonomy" id="1550024"/>
    <lineage>
        <taxon>Bacteria</taxon>
        <taxon>Bacillati</taxon>
        <taxon>Bacillota</taxon>
        <taxon>Clostridia</taxon>
        <taxon>Eubacteriales</taxon>
        <taxon>Oscillospiraceae</taxon>
        <taxon>Ruthenibacterium</taxon>
    </lineage>
</organism>
<dbReference type="AlphaFoldDB" id="A0A0D8J5Z4"/>
<keyword evidence="4" id="KW-0411">Iron-sulfur</keyword>
<evidence type="ECO:0000256" key="2">
    <source>
        <dbReference type="ARBA" id="ARBA00022723"/>
    </source>
</evidence>
<dbReference type="Gene3D" id="3.20.20.70">
    <property type="entry name" value="Aldolase class I"/>
    <property type="match status" value="1"/>
</dbReference>
<keyword evidence="3" id="KW-0408">Iron</keyword>
<dbReference type="GO" id="GO:0003824">
    <property type="term" value="F:catalytic activity"/>
    <property type="evidence" value="ECO:0007669"/>
    <property type="project" value="InterPro"/>
</dbReference>
<evidence type="ECO:0000313" key="6">
    <source>
        <dbReference type="Proteomes" id="UP000032483"/>
    </source>
</evidence>
<comment type="caution">
    <text evidence="5">The sequence shown here is derived from an EMBL/GenBank/DDBJ whole genome shotgun (WGS) entry which is preliminary data.</text>
</comment>
<dbReference type="SFLD" id="SFLDS00029">
    <property type="entry name" value="Radical_SAM"/>
    <property type="match status" value="1"/>
</dbReference>
<dbReference type="Proteomes" id="UP000032483">
    <property type="component" value="Unassembled WGS sequence"/>
</dbReference>
<evidence type="ECO:0000256" key="3">
    <source>
        <dbReference type="ARBA" id="ARBA00023004"/>
    </source>
</evidence>
<reference evidence="5" key="1">
    <citation type="submission" date="2015-02" db="EMBL/GenBank/DDBJ databases">
        <title>A novel member of the family Ruminococcaceae isolated from human feces.</title>
        <authorList>
            <person name="Shkoporov A.N."/>
            <person name="Chaplin A.V."/>
            <person name="Motuzova O.V."/>
            <person name="Kafarskaia L.I."/>
            <person name="Khokhlova E.V."/>
            <person name="Efimov B.A."/>
        </authorList>
    </citation>
    <scope>NUCLEOTIDE SEQUENCE [LARGE SCALE GENOMIC DNA]</scope>
    <source>
        <strain evidence="5">585-1</strain>
    </source>
</reference>
<dbReference type="GeneID" id="42855632"/>
<dbReference type="InterPro" id="IPR013785">
    <property type="entry name" value="Aldolase_TIM"/>
</dbReference>